<dbReference type="PANTHER" id="PTHR13693">
    <property type="entry name" value="CLASS II AMINOTRANSFERASE/8-AMINO-7-OXONONANOATE SYNTHASE"/>
    <property type="match status" value="1"/>
</dbReference>
<dbReference type="CDD" id="cd06454">
    <property type="entry name" value="KBL_like"/>
    <property type="match status" value="1"/>
</dbReference>
<name>A0A146G360_TERSA</name>
<dbReference type="InterPro" id="IPR004839">
    <property type="entry name" value="Aminotransferase_I/II_large"/>
</dbReference>
<dbReference type="Gene3D" id="3.40.640.10">
    <property type="entry name" value="Type I PLP-dependent aspartate aminotransferase-like (Major domain)"/>
    <property type="match status" value="1"/>
</dbReference>
<evidence type="ECO:0000256" key="3">
    <source>
        <dbReference type="ARBA" id="ARBA00022898"/>
    </source>
</evidence>
<dbReference type="InterPro" id="IPR015421">
    <property type="entry name" value="PyrdxlP-dep_Trfase_major"/>
</dbReference>
<protein>
    <submittedName>
        <fullName evidence="6">8-amino-7-oxononanoate synthase</fullName>
    </submittedName>
</protein>
<dbReference type="GO" id="GO:0016740">
    <property type="term" value="F:transferase activity"/>
    <property type="evidence" value="ECO:0007669"/>
    <property type="project" value="UniProtKB-KW"/>
</dbReference>
<dbReference type="PROSITE" id="PS00599">
    <property type="entry name" value="AA_TRANSFER_CLASS_2"/>
    <property type="match status" value="1"/>
</dbReference>
<dbReference type="InParanoid" id="A0A146G360"/>
<dbReference type="GO" id="GO:0030170">
    <property type="term" value="F:pyridoxal phosphate binding"/>
    <property type="evidence" value="ECO:0007669"/>
    <property type="project" value="InterPro"/>
</dbReference>
<dbReference type="AlphaFoldDB" id="A0A146G360"/>
<dbReference type="InterPro" id="IPR001917">
    <property type="entry name" value="Aminotrans_II_pyridoxalP_BS"/>
</dbReference>
<dbReference type="InterPro" id="IPR015422">
    <property type="entry name" value="PyrdxlP-dep_Trfase_small"/>
</dbReference>
<dbReference type="Gene3D" id="3.90.1150.10">
    <property type="entry name" value="Aspartate Aminotransferase, domain 1"/>
    <property type="match status" value="1"/>
</dbReference>
<evidence type="ECO:0000313" key="6">
    <source>
        <dbReference type="EMBL" id="GAT32090.1"/>
    </source>
</evidence>
<keyword evidence="2" id="KW-0808">Transferase</keyword>
<evidence type="ECO:0000259" key="5">
    <source>
        <dbReference type="Pfam" id="PF00155"/>
    </source>
</evidence>
<dbReference type="Proteomes" id="UP000076023">
    <property type="component" value="Unassembled WGS sequence"/>
</dbReference>
<reference evidence="7" key="1">
    <citation type="journal article" date="2017" name="Genome Announc.">
        <title>Draft Genome Sequence of Terrimicrobium sacchariphilum NM-5T, a Facultative Anaerobic Soil Bacterium of the Class Spartobacteria.</title>
        <authorList>
            <person name="Qiu Y.L."/>
            <person name="Tourlousse D.M."/>
            <person name="Matsuura N."/>
            <person name="Ohashi A."/>
            <person name="Sekiguchi Y."/>
        </authorList>
    </citation>
    <scope>NUCLEOTIDE SEQUENCE [LARGE SCALE GENOMIC DNA]</scope>
    <source>
        <strain evidence="7">NM-5</strain>
    </source>
</reference>
<comment type="caution">
    <text evidence="6">The sequence shown here is derived from an EMBL/GenBank/DDBJ whole genome shotgun (WGS) entry which is preliminary data.</text>
</comment>
<dbReference type="Pfam" id="PF00155">
    <property type="entry name" value="Aminotran_1_2"/>
    <property type="match status" value="1"/>
</dbReference>
<proteinExistence type="inferred from homology"/>
<dbReference type="PANTHER" id="PTHR13693:SF3">
    <property type="entry name" value="LD36009P"/>
    <property type="match status" value="1"/>
</dbReference>
<feature type="domain" description="Aminotransferase class I/classII large" evidence="5">
    <location>
        <begin position="48"/>
        <end position="386"/>
    </location>
</feature>
<dbReference type="InterPro" id="IPR050087">
    <property type="entry name" value="AON_synthase_class-II"/>
</dbReference>
<accession>A0A146G360</accession>
<gene>
    <name evidence="6" type="ORF">TSACC_2487</name>
</gene>
<dbReference type="InterPro" id="IPR015424">
    <property type="entry name" value="PyrdxlP-dep_Trfase"/>
</dbReference>
<dbReference type="OrthoDB" id="9807157at2"/>
<evidence type="ECO:0000313" key="7">
    <source>
        <dbReference type="Proteomes" id="UP000076023"/>
    </source>
</evidence>
<dbReference type="EMBL" id="BDCO01000002">
    <property type="protein sequence ID" value="GAT32090.1"/>
    <property type="molecule type" value="Genomic_DNA"/>
</dbReference>
<keyword evidence="3 4" id="KW-0663">Pyridoxal phosphate</keyword>
<evidence type="ECO:0000256" key="1">
    <source>
        <dbReference type="ARBA" id="ARBA00001933"/>
    </source>
</evidence>
<evidence type="ECO:0000256" key="4">
    <source>
        <dbReference type="RuleBase" id="RU003693"/>
    </source>
</evidence>
<dbReference type="FunCoup" id="A0A146G360">
    <property type="interactions" value="409"/>
</dbReference>
<dbReference type="RefSeq" id="WP_075077942.1">
    <property type="nucleotide sequence ID" value="NZ_BDCO01000002.1"/>
</dbReference>
<keyword evidence="7" id="KW-1185">Reference proteome</keyword>
<dbReference type="STRING" id="690879.TSACC_2487"/>
<comment type="cofactor">
    <cofactor evidence="1 4">
        <name>pyridoxal 5'-phosphate</name>
        <dbReference type="ChEBI" id="CHEBI:597326"/>
    </cofactor>
</comment>
<comment type="similarity">
    <text evidence="4">Belongs to the class-II pyridoxal-phosphate-dependent aminotransferase family.</text>
</comment>
<organism evidence="6 7">
    <name type="scientific">Terrimicrobium sacchariphilum</name>
    <dbReference type="NCBI Taxonomy" id="690879"/>
    <lineage>
        <taxon>Bacteria</taxon>
        <taxon>Pseudomonadati</taxon>
        <taxon>Verrucomicrobiota</taxon>
        <taxon>Terrimicrobiia</taxon>
        <taxon>Terrimicrobiales</taxon>
        <taxon>Terrimicrobiaceae</taxon>
        <taxon>Terrimicrobium</taxon>
    </lineage>
</organism>
<sequence>MRTLARDLFQKCRDYRDSADAKAQGFYPYFRQIDETHGNYVMCDGERKIMIGSNNYLGLAQDERVIEAACEATRAYGAGCTGSRLLNGTIRLHSQLEEALADFLQREAVLLFSTGFFANQGALASLTEDGDVILCDRENHASIIDGCQFAPAKLVPYRHNSASSLGNRLKRQAPEAGKLVVMDGVFSMSGDIADLPPQLEVAKSYGARVYVDEAHSLGVLGPKGRGVVHHFGLNDDVDIVMGTFSKSLGSMGGFIAGDRQMIEFLKHRARCLIFTASLAPAVAGGVLKALEIMQQEPERMEQLWRNTHKMHEGFKRIGFKIGTTQTPIVPILIGSEAKAFMFTQRLFEEGVFATPAIYPAVRYGEAIVRTSYMATHTDDDLDHVLEIFEKLARELGTFDDPAYVEPGRRRNVFDFRLDASENGSEGAAEGQNGYHQATK</sequence>
<evidence type="ECO:0000256" key="2">
    <source>
        <dbReference type="ARBA" id="ARBA00022679"/>
    </source>
</evidence>
<dbReference type="SUPFAM" id="SSF53383">
    <property type="entry name" value="PLP-dependent transferases"/>
    <property type="match status" value="1"/>
</dbReference>